<keyword evidence="4" id="KW-0472">Membrane</keyword>
<dbReference type="NCBIfam" id="TIGR02227">
    <property type="entry name" value="sigpep_I_bact"/>
    <property type="match status" value="1"/>
</dbReference>
<dbReference type="InterPro" id="IPR000223">
    <property type="entry name" value="Pept_S26A_signal_pept_1"/>
</dbReference>
<dbReference type="RefSeq" id="WP_120721144.1">
    <property type="nucleotide sequence ID" value="NZ_CP032698.1"/>
</dbReference>
<evidence type="ECO:0000256" key="3">
    <source>
        <dbReference type="PIRSR" id="PIRSR600223-1"/>
    </source>
</evidence>
<sequence>MSGNGLDHDGHGRGLGSVLSGLAVAVGCVLFLGGFAWGAVQYKPYTVPTQSMEPTVQAGDRVLAQRISGGDVRRGDVVVFSDPKWANVPMVKRVVGIGGDHVACCGKDGRLTVNGKPVDEPYLHGKDASGTPFDAKVPAGQVFLLGDDRLVSLDSRVHLDDAANGSVPLSTVNARVDAIAWPLNGMLERPTGFGDLPGGISRPGPLKLILGAVVAGALLIVAGAAHGPIAGLARRRRARARTAQPAGK</sequence>
<proteinExistence type="inferred from homology"/>
<keyword evidence="7" id="KW-1185">Reference proteome</keyword>
<dbReference type="OrthoDB" id="9815782at2"/>
<feature type="transmembrane region" description="Helical" evidence="4">
    <location>
        <begin position="208"/>
        <end position="233"/>
    </location>
</feature>
<evidence type="ECO:0000256" key="4">
    <source>
        <dbReference type="RuleBase" id="RU362042"/>
    </source>
</evidence>
<accession>A0A387HD04</accession>
<comment type="similarity">
    <text evidence="2 4">Belongs to the peptidase S26 family.</text>
</comment>
<keyword evidence="4" id="KW-1133">Transmembrane helix</keyword>
<comment type="caution">
    <text evidence="4">Lacks conserved residue(s) required for the propagation of feature annotation.</text>
</comment>
<dbReference type="InterPro" id="IPR019533">
    <property type="entry name" value="Peptidase_S26"/>
</dbReference>
<dbReference type="SUPFAM" id="SSF51306">
    <property type="entry name" value="LexA/Signal peptidase"/>
    <property type="match status" value="1"/>
</dbReference>
<feature type="transmembrane region" description="Helical" evidence="4">
    <location>
        <begin position="21"/>
        <end position="40"/>
    </location>
</feature>
<evidence type="ECO:0000313" key="6">
    <source>
        <dbReference type="EMBL" id="AYG80153.1"/>
    </source>
</evidence>
<dbReference type="CDD" id="cd06530">
    <property type="entry name" value="S26_SPase_I"/>
    <property type="match status" value="1"/>
</dbReference>
<organism evidence="6 7">
    <name type="scientific">Streptomyces hundungensis</name>
    <dbReference type="NCBI Taxonomy" id="1077946"/>
    <lineage>
        <taxon>Bacteria</taxon>
        <taxon>Bacillati</taxon>
        <taxon>Actinomycetota</taxon>
        <taxon>Actinomycetes</taxon>
        <taxon>Kitasatosporales</taxon>
        <taxon>Streptomycetaceae</taxon>
        <taxon>Streptomyces</taxon>
    </lineage>
</organism>
<dbReference type="InterPro" id="IPR036286">
    <property type="entry name" value="LexA/Signal_pep-like_sf"/>
</dbReference>
<keyword evidence="4" id="KW-0645">Protease</keyword>
<dbReference type="Proteomes" id="UP000271554">
    <property type="component" value="Chromosome"/>
</dbReference>
<dbReference type="EC" id="3.4.21.89" evidence="4"/>
<dbReference type="GO" id="GO:0009003">
    <property type="term" value="F:signal peptidase activity"/>
    <property type="evidence" value="ECO:0007669"/>
    <property type="project" value="UniProtKB-EC"/>
</dbReference>
<evidence type="ECO:0000259" key="5">
    <source>
        <dbReference type="Pfam" id="PF10502"/>
    </source>
</evidence>
<dbReference type="Gene3D" id="2.10.109.10">
    <property type="entry name" value="Umud Fragment, subunit A"/>
    <property type="match status" value="1"/>
</dbReference>
<dbReference type="KEGG" id="shun:DWB77_02279"/>
<gene>
    <name evidence="6" type="primary">lepB_1</name>
    <name evidence="6" type="ORF">DWB77_02279</name>
</gene>
<evidence type="ECO:0000313" key="7">
    <source>
        <dbReference type="Proteomes" id="UP000271554"/>
    </source>
</evidence>
<keyword evidence="4" id="KW-0812">Transmembrane</keyword>
<comment type="catalytic activity">
    <reaction evidence="4">
        <text>Cleavage of hydrophobic, N-terminal signal or leader sequences from secreted and periplasmic proteins.</text>
        <dbReference type="EC" id="3.4.21.89"/>
    </reaction>
</comment>
<dbReference type="Pfam" id="PF10502">
    <property type="entry name" value="Peptidase_S26"/>
    <property type="match status" value="1"/>
</dbReference>
<dbReference type="GO" id="GO:0005886">
    <property type="term" value="C:plasma membrane"/>
    <property type="evidence" value="ECO:0007669"/>
    <property type="project" value="UniProtKB-SubCell"/>
</dbReference>
<dbReference type="PANTHER" id="PTHR43390:SF1">
    <property type="entry name" value="CHLOROPLAST PROCESSING PEPTIDASE"/>
    <property type="match status" value="1"/>
</dbReference>
<keyword evidence="4 6" id="KW-0378">Hydrolase</keyword>
<comment type="subcellular location">
    <subcellularLocation>
        <location evidence="1">Cell membrane</location>
        <topology evidence="1">Single-pass type II membrane protein</topology>
    </subcellularLocation>
    <subcellularLocation>
        <location evidence="4">Membrane</location>
        <topology evidence="4">Single-pass type II membrane protein</topology>
    </subcellularLocation>
</comment>
<dbReference type="GO" id="GO:0006465">
    <property type="term" value="P:signal peptide processing"/>
    <property type="evidence" value="ECO:0007669"/>
    <property type="project" value="InterPro"/>
</dbReference>
<feature type="domain" description="Peptidase S26" evidence="5">
    <location>
        <begin position="28"/>
        <end position="181"/>
    </location>
</feature>
<dbReference type="GO" id="GO:0004252">
    <property type="term" value="F:serine-type endopeptidase activity"/>
    <property type="evidence" value="ECO:0007669"/>
    <property type="project" value="InterPro"/>
</dbReference>
<dbReference type="AlphaFoldDB" id="A0A387HD04"/>
<evidence type="ECO:0000256" key="2">
    <source>
        <dbReference type="ARBA" id="ARBA00009370"/>
    </source>
</evidence>
<reference evidence="6 7" key="1">
    <citation type="submission" date="2018-10" db="EMBL/GenBank/DDBJ databases">
        <title>Relationship between Morphology and Antimicrobial Activity in Streptomyces.</title>
        <authorList>
            <person name="Kang H.J."/>
            <person name="Kim S.B."/>
        </authorList>
    </citation>
    <scope>NUCLEOTIDE SEQUENCE [LARGE SCALE GENOMIC DNA]</scope>
    <source>
        <strain evidence="6 7">BH38</strain>
    </source>
</reference>
<dbReference type="EMBL" id="CP032698">
    <property type="protein sequence ID" value="AYG80153.1"/>
    <property type="molecule type" value="Genomic_DNA"/>
</dbReference>
<dbReference type="PANTHER" id="PTHR43390">
    <property type="entry name" value="SIGNAL PEPTIDASE I"/>
    <property type="match status" value="1"/>
</dbReference>
<evidence type="ECO:0000256" key="1">
    <source>
        <dbReference type="ARBA" id="ARBA00004401"/>
    </source>
</evidence>
<name>A0A387HD04_9ACTN</name>
<feature type="active site" evidence="3">
    <location>
        <position position="92"/>
    </location>
</feature>
<protein>
    <recommendedName>
        <fullName evidence="4">Signal peptidase I</fullName>
        <ecNumber evidence="4">3.4.21.89</ecNumber>
    </recommendedName>
</protein>
<feature type="active site" evidence="3">
    <location>
        <position position="51"/>
    </location>
</feature>
<dbReference type="PRINTS" id="PR00727">
    <property type="entry name" value="LEADERPTASE"/>
</dbReference>